<feature type="transmembrane region" description="Helical" evidence="1">
    <location>
        <begin position="368"/>
        <end position="386"/>
    </location>
</feature>
<proteinExistence type="predicted"/>
<evidence type="ECO:0008006" key="3">
    <source>
        <dbReference type="Google" id="ProtNLM"/>
    </source>
</evidence>
<keyword evidence="1" id="KW-0812">Transmembrane</keyword>
<feature type="transmembrane region" description="Helical" evidence="1">
    <location>
        <begin position="125"/>
        <end position="144"/>
    </location>
</feature>
<evidence type="ECO:0000256" key="1">
    <source>
        <dbReference type="SAM" id="Phobius"/>
    </source>
</evidence>
<organism evidence="2">
    <name type="scientific">candidate division WWE3 bacterium</name>
    <dbReference type="NCBI Taxonomy" id="2053526"/>
    <lineage>
        <taxon>Bacteria</taxon>
        <taxon>Katanobacteria</taxon>
    </lineage>
</organism>
<protein>
    <recommendedName>
        <fullName evidence="3">DUF2029 domain-containing protein</fullName>
    </recommendedName>
</protein>
<keyword evidence="1" id="KW-0472">Membrane</keyword>
<feature type="transmembrane region" description="Helical" evidence="1">
    <location>
        <begin position="318"/>
        <end position="348"/>
    </location>
</feature>
<accession>A0A7C4TKA5</accession>
<feature type="transmembrane region" description="Helical" evidence="1">
    <location>
        <begin position="225"/>
        <end position="244"/>
    </location>
</feature>
<feature type="transmembrane region" description="Helical" evidence="1">
    <location>
        <begin position="288"/>
        <end position="306"/>
    </location>
</feature>
<name>A0A7C4TKA5_UNCKA</name>
<comment type="caution">
    <text evidence="2">The sequence shown here is derived from an EMBL/GenBank/DDBJ whole genome shotgun (WGS) entry which is preliminary data.</text>
</comment>
<dbReference type="EMBL" id="DSRT01000064">
    <property type="protein sequence ID" value="HGW29528.1"/>
    <property type="molecule type" value="Genomic_DNA"/>
</dbReference>
<sequence length="402" mass="46731">MIFGLGKSLQAWVSHLLKNPIEIIKIAILVLIILFSSYEKYKVFDKTGGDFATYKKASREFLSGINPYDYTVRSYLEEGSTRRSDTTKPRENDLSHGYAYLPGLLYIQAPLYKLSEIVDFPLQRLWSLPVLLADIGVSILLIFALYKKSYLASLIAVAAWSYNPFFLINQTYTNSEPYPVFFLLLALLMLEKYEKLSAVFFATSVAFKTFPLMLLPIFLLKSKNILRFLLIGLSVFIVISLPFMKSFEDFWTYIQGSLLVHGERELQGRPLLSYLQYYTGWQFFQVSYFKFYAFAALITGPILVFMKRKENVHKHIQAMLTLSCFYVLTPILSRTHLIWFIPFYLLGMYELTNPTSLSQSPKNDNKRLILYTFVIILFYVLYALYLSQWGRGFRYIGDEILL</sequence>
<reference evidence="2" key="1">
    <citation type="journal article" date="2020" name="mSystems">
        <title>Genome- and Community-Level Interaction Insights into Carbon Utilization and Element Cycling Functions of Hydrothermarchaeota in Hydrothermal Sediment.</title>
        <authorList>
            <person name="Zhou Z."/>
            <person name="Liu Y."/>
            <person name="Xu W."/>
            <person name="Pan J."/>
            <person name="Luo Z.H."/>
            <person name="Li M."/>
        </authorList>
    </citation>
    <scope>NUCLEOTIDE SEQUENCE [LARGE SCALE GENOMIC DNA]</scope>
    <source>
        <strain evidence="2">SpSt-417</strain>
    </source>
</reference>
<feature type="transmembrane region" description="Helical" evidence="1">
    <location>
        <begin position="150"/>
        <end position="168"/>
    </location>
</feature>
<evidence type="ECO:0000313" key="2">
    <source>
        <dbReference type="EMBL" id="HGW29528.1"/>
    </source>
</evidence>
<gene>
    <name evidence="2" type="ORF">ENR63_01225</name>
</gene>
<feature type="transmembrane region" description="Helical" evidence="1">
    <location>
        <begin position="20"/>
        <end position="38"/>
    </location>
</feature>
<dbReference type="AlphaFoldDB" id="A0A7C4TKA5"/>
<feature type="transmembrane region" description="Helical" evidence="1">
    <location>
        <begin position="196"/>
        <end position="218"/>
    </location>
</feature>
<keyword evidence="1" id="KW-1133">Transmembrane helix</keyword>